<proteinExistence type="predicted"/>
<keyword evidence="4" id="KW-0805">Transcription regulation</keyword>
<dbReference type="CDD" id="cd12148">
    <property type="entry name" value="fungal_TF_MHR"/>
    <property type="match status" value="1"/>
</dbReference>
<keyword evidence="7" id="KW-0539">Nucleus</keyword>
<dbReference type="SUPFAM" id="SSF57701">
    <property type="entry name" value="Zn2/Cys6 DNA-binding domain"/>
    <property type="match status" value="1"/>
</dbReference>
<keyword evidence="11" id="KW-1185">Reference proteome</keyword>
<comment type="subcellular location">
    <subcellularLocation>
        <location evidence="1">Nucleus</location>
    </subcellularLocation>
</comment>
<sequence>MIPSTLPTEIPNVSVLATEPLTNELQPVRHKVKHACGSCKERKVRCDGQCPCKSCVKFGVKCEYVSNNRSKKRSNKDTLQPIKVVSPVKTKKTKLNNNTRKEKVDFKGVLQKLYPQVDFSSDSLTTDSLIALLKSRNNPNIPSVPSNFDRPLILPPKQIALNLISKTWDSACLLFRFYHRPTFINVVESFYTVSDNSMSKDQVRMLPLIYSVIAVGALFSKTYSPEQDNKQVVDFFQDEGHKYFVEAKSLLDPINSQDIESLQAIFMLTIFLQCNANLSSGYSYIGLALRSAIKHNFHRKTSLQNLNVLQQETIKRLFWTIYKTDIYMNCILGLPNSLDGSLIDQEFPMDIDDDKIFFDKVLPQPKGKLSSVGMNNEHTKLILIMNHTHNILYPMSLEVTSISHKEINKLESQLSNWLTCLPYQLKPNFVPTNEQEGTYLKPNRYLHLDFLHAKIMIYRPFIHYIVLEVEKFPNFEFQIHMADKCINTARKVIRLAVEMDEQKLLNAVYWFSIHTIFFSVACLLYFLHQTKLKQSTVPDSQIEKDCRDGFNLLLRLKNVSHASSKTFEVLNSLFEKLNQKSVDLSDKVLKNIIAKQQQHEYEQFSKLSDLFIDNDIEDVVFEEQEPVYSTTDTVGTDSVEVDNDFINKILSQFCNDII</sequence>
<dbReference type="PANTHER" id="PTHR47540:SF1">
    <property type="entry name" value="ACTIVATOR OF STRESS GENES 1-RELATED"/>
    <property type="match status" value="1"/>
</dbReference>
<keyword evidence="3" id="KW-0862">Zinc</keyword>
<evidence type="ECO:0000256" key="7">
    <source>
        <dbReference type="ARBA" id="ARBA00023242"/>
    </source>
</evidence>
<organism evidence="10 11">
    <name type="scientific">Kluyveromyces marxianus</name>
    <name type="common">Yeast</name>
    <name type="synonym">Candida kefyr</name>
    <dbReference type="NCBI Taxonomy" id="4911"/>
    <lineage>
        <taxon>Eukaryota</taxon>
        <taxon>Fungi</taxon>
        <taxon>Dikarya</taxon>
        <taxon>Ascomycota</taxon>
        <taxon>Saccharomycotina</taxon>
        <taxon>Saccharomycetes</taxon>
        <taxon>Saccharomycetales</taxon>
        <taxon>Saccharomycetaceae</taxon>
        <taxon>Kluyveromyces</taxon>
    </lineage>
</organism>
<evidence type="ECO:0000256" key="8">
    <source>
        <dbReference type="SAM" id="Phobius"/>
    </source>
</evidence>
<dbReference type="InterPro" id="IPR051711">
    <property type="entry name" value="Stress_Response_Reg"/>
</dbReference>
<dbReference type="Proteomes" id="UP000422736">
    <property type="component" value="Chromosome 1"/>
</dbReference>
<accession>A0ABX6EUX2</accession>
<dbReference type="PANTHER" id="PTHR47540">
    <property type="entry name" value="THIAMINE REPRESSIBLE GENES REGULATORY PROTEIN THI5"/>
    <property type="match status" value="1"/>
</dbReference>
<evidence type="ECO:0000313" key="10">
    <source>
        <dbReference type="EMBL" id="QGN14063.1"/>
    </source>
</evidence>
<evidence type="ECO:0000256" key="6">
    <source>
        <dbReference type="ARBA" id="ARBA00023163"/>
    </source>
</evidence>
<dbReference type="PROSITE" id="PS00463">
    <property type="entry name" value="ZN2_CY6_FUNGAL_1"/>
    <property type="match status" value="1"/>
</dbReference>
<evidence type="ECO:0000256" key="3">
    <source>
        <dbReference type="ARBA" id="ARBA00022833"/>
    </source>
</evidence>
<reference evidence="10 11" key="1">
    <citation type="submission" date="2016-03" db="EMBL/GenBank/DDBJ databases">
        <title>How can Kluyveromyces marxianus grow so fast - potential evolutionary course in Saccharomyces Complex revealed by comparative genomics.</title>
        <authorList>
            <person name="Mo W."/>
            <person name="Lu W."/>
            <person name="Yang X."/>
            <person name="Qi J."/>
            <person name="Lv H."/>
        </authorList>
    </citation>
    <scope>NUCLEOTIDE SEQUENCE [LARGE SCALE GENOMIC DNA]</scope>
    <source>
        <strain evidence="10 11">FIM1</strain>
    </source>
</reference>
<evidence type="ECO:0000256" key="1">
    <source>
        <dbReference type="ARBA" id="ARBA00004123"/>
    </source>
</evidence>
<dbReference type="Pfam" id="PF00172">
    <property type="entry name" value="Zn_clus"/>
    <property type="match status" value="1"/>
</dbReference>
<dbReference type="SMART" id="SM00066">
    <property type="entry name" value="GAL4"/>
    <property type="match status" value="1"/>
</dbReference>
<keyword evidence="5" id="KW-0238">DNA-binding</keyword>
<dbReference type="InterPro" id="IPR036864">
    <property type="entry name" value="Zn2-C6_fun-type_DNA-bd_sf"/>
</dbReference>
<dbReference type="Gene3D" id="4.10.240.10">
    <property type="entry name" value="Zn(2)-C6 fungal-type DNA-binding domain"/>
    <property type="match status" value="1"/>
</dbReference>
<keyword evidence="8" id="KW-0472">Membrane</keyword>
<evidence type="ECO:0000256" key="2">
    <source>
        <dbReference type="ARBA" id="ARBA00022723"/>
    </source>
</evidence>
<keyword evidence="2" id="KW-0479">Metal-binding</keyword>
<dbReference type="PROSITE" id="PS50048">
    <property type="entry name" value="ZN2_CY6_FUNGAL_2"/>
    <property type="match status" value="1"/>
</dbReference>
<evidence type="ECO:0000256" key="4">
    <source>
        <dbReference type="ARBA" id="ARBA00023015"/>
    </source>
</evidence>
<keyword evidence="8" id="KW-0812">Transmembrane</keyword>
<feature type="domain" description="Zn(2)-C6 fungal-type" evidence="9">
    <location>
        <begin position="35"/>
        <end position="64"/>
    </location>
</feature>
<dbReference type="SMART" id="SM00906">
    <property type="entry name" value="Fungal_trans"/>
    <property type="match status" value="1"/>
</dbReference>
<keyword evidence="8" id="KW-1133">Transmembrane helix</keyword>
<feature type="transmembrane region" description="Helical" evidence="8">
    <location>
        <begin position="507"/>
        <end position="527"/>
    </location>
</feature>
<gene>
    <name evidence="10" type="ORF">FIM1_714</name>
</gene>
<evidence type="ECO:0000313" key="11">
    <source>
        <dbReference type="Proteomes" id="UP000422736"/>
    </source>
</evidence>
<evidence type="ECO:0000259" key="9">
    <source>
        <dbReference type="PROSITE" id="PS50048"/>
    </source>
</evidence>
<name>A0ABX6EUX2_KLUMA</name>
<dbReference type="Pfam" id="PF04082">
    <property type="entry name" value="Fungal_trans"/>
    <property type="match status" value="1"/>
</dbReference>
<protein>
    <submittedName>
        <fullName evidence="10">Transcriptional regulatory protein YJL206C</fullName>
    </submittedName>
</protein>
<dbReference type="InterPro" id="IPR001138">
    <property type="entry name" value="Zn2Cys6_DnaBD"/>
</dbReference>
<dbReference type="CDD" id="cd00067">
    <property type="entry name" value="GAL4"/>
    <property type="match status" value="1"/>
</dbReference>
<keyword evidence="6" id="KW-0804">Transcription</keyword>
<dbReference type="EMBL" id="CP015054">
    <property type="protein sequence ID" value="QGN14063.1"/>
    <property type="molecule type" value="Genomic_DNA"/>
</dbReference>
<dbReference type="InterPro" id="IPR007219">
    <property type="entry name" value="XnlR_reg_dom"/>
</dbReference>
<evidence type="ECO:0000256" key="5">
    <source>
        <dbReference type="ARBA" id="ARBA00023125"/>
    </source>
</evidence>